<keyword evidence="3" id="KW-0813">Transport</keyword>
<feature type="region of interest" description="Disordered" evidence="5">
    <location>
        <begin position="30"/>
        <end position="53"/>
    </location>
</feature>
<dbReference type="PROSITE" id="PS51257">
    <property type="entry name" value="PROKAR_LIPOPROTEIN"/>
    <property type="match status" value="1"/>
</dbReference>
<dbReference type="PROSITE" id="PS50983">
    <property type="entry name" value="FE_B12_PBP"/>
    <property type="match status" value="1"/>
</dbReference>
<dbReference type="Proteomes" id="UP000261739">
    <property type="component" value="Unassembled WGS sequence"/>
</dbReference>
<gene>
    <name evidence="8" type="ORF">DIW82_05400</name>
</gene>
<dbReference type="Pfam" id="PF01497">
    <property type="entry name" value="Peripla_BP_2"/>
    <property type="match status" value="1"/>
</dbReference>
<comment type="subcellular location">
    <subcellularLocation>
        <location evidence="1">Cell envelope</location>
    </subcellularLocation>
</comment>
<dbReference type="InterPro" id="IPR051313">
    <property type="entry name" value="Bact_iron-sidero_bind"/>
</dbReference>
<sequence length="343" mass="37368">MRSLFRGRRRLAPVALAATAVLSIGAVTACSSDDDSSSSSGDTKTVTDAHGEVEIPAHPQRVAAFDNRIFSILEDWDVDLVSAPIEIIPDSITKYHDDKDIKDVGNFKDPDLEQLVAAKPDLVITGYRLSSSYEKMKELLPDVPVLDLSFDKDFNNKDKDAPKTQGLEKTLKDITSLIGEVFDKQDEAATIEKNFDEAKDSAKASYNKDQKVMGLVTSGGKLGYAAPSTGRSVGPIFDMLDLTPSYNHEGSTDHKGDDISVEAIADSKPDWILVLDRDAAISADEPDYKTATELIKSSEAMKNVPAVQKDNIIVLPADFYETEDIVAYTDALKQIGTAFDEAK</sequence>
<feature type="chain" id="PRO_5038880681" evidence="6">
    <location>
        <begin position="30"/>
        <end position="343"/>
    </location>
</feature>
<dbReference type="GO" id="GO:1901678">
    <property type="term" value="P:iron coordination entity transport"/>
    <property type="evidence" value="ECO:0007669"/>
    <property type="project" value="UniProtKB-ARBA"/>
</dbReference>
<evidence type="ECO:0000259" key="7">
    <source>
        <dbReference type="PROSITE" id="PS50983"/>
    </source>
</evidence>
<feature type="signal peptide" evidence="6">
    <location>
        <begin position="1"/>
        <end position="29"/>
    </location>
</feature>
<evidence type="ECO:0000313" key="9">
    <source>
        <dbReference type="Proteomes" id="UP000261739"/>
    </source>
</evidence>
<dbReference type="PANTHER" id="PTHR30532">
    <property type="entry name" value="IRON III DICITRATE-BINDING PERIPLASMIC PROTEIN"/>
    <property type="match status" value="1"/>
</dbReference>
<name>A0A3D4SY76_9CORY</name>
<evidence type="ECO:0000256" key="4">
    <source>
        <dbReference type="ARBA" id="ARBA00022729"/>
    </source>
</evidence>
<evidence type="ECO:0000256" key="2">
    <source>
        <dbReference type="ARBA" id="ARBA00008814"/>
    </source>
</evidence>
<dbReference type="PANTHER" id="PTHR30532:SF28">
    <property type="entry name" value="PETROBACTIN-BINDING PROTEIN YCLQ"/>
    <property type="match status" value="1"/>
</dbReference>
<evidence type="ECO:0000256" key="6">
    <source>
        <dbReference type="SAM" id="SignalP"/>
    </source>
</evidence>
<dbReference type="Gene3D" id="3.40.50.1980">
    <property type="entry name" value="Nitrogenase molybdenum iron protein domain"/>
    <property type="match status" value="2"/>
</dbReference>
<evidence type="ECO:0000256" key="1">
    <source>
        <dbReference type="ARBA" id="ARBA00004196"/>
    </source>
</evidence>
<accession>A0A3D4SY76</accession>
<dbReference type="GO" id="GO:0030288">
    <property type="term" value="C:outer membrane-bounded periplasmic space"/>
    <property type="evidence" value="ECO:0007669"/>
    <property type="project" value="TreeGrafter"/>
</dbReference>
<dbReference type="EMBL" id="DQID01000147">
    <property type="protein sequence ID" value="HCT14233.1"/>
    <property type="molecule type" value="Genomic_DNA"/>
</dbReference>
<organism evidence="8 9">
    <name type="scientific">Corynebacterium nuruki</name>
    <dbReference type="NCBI Taxonomy" id="1032851"/>
    <lineage>
        <taxon>Bacteria</taxon>
        <taxon>Bacillati</taxon>
        <taxon>Actinomycetota</taxon>
        <taxon>Actinomycetes</taxon>
        <taxon>Mycobacteriales</taxon>
        <taxon>Corynebacteriaceae</taxon>
        <taxon>Corynebacterium</taxon>
    </lineage>
</organism>
<protein>
    <submittedName>
        <fullName evidence="8">Iron ABC transporter substrate-binding protein</fullName>
    </submittedName>
</protein>
<evidence type="ECO:0000313" key="8">
    <source>
        <dbReference type="EMBL" id="HCT14233.1"/>
    </source>
</evidence>
<reference evidence="8 9" key="1">
    <citation type="journal article" date="2018" name="Nat. Biotechnol.">
        <title>A standardized bacterial taxonomy based on genome phylogeny substantially revises the tree of life.</title>
        <authorList>
            <person name="Parks D.H."/>
            <person name="Chuvochina M."/>
            <person name="Waite D.W."/>
            <person name="Rinke C."/>
            <person name="Skarshewski A."/>
            <person name="Chaumeil P.A."/>
            <person name="Hugenholtz P."/>
        </authorList>
    </citation>
    <scope>NUCLEOTIDE SEQUENCE [LARGE SCALE GENOMIC DNA]</scope>
    <source>
        <strain evidence="8">UBA11247</strain>
    </source>
</reference>
<evidence type="ECO:0000256" key="5">
    <source>
        <dbReference type="SAM" id="MobiDB-lite"/>
    </source>
</evidence>
<keyword evidence="4 6" id="KW-0732">Signal</keyword>
<feature type="domain" description="Fe/B12 periplasmic-binding" evidence="7">
    <location>
        <begin position="61"/>
        <end position="343"/>
    </location>
</feature>
<evidence type="ECO:0000256" key="3">
    <source>
        <dbReference type="ARBA" id="ARBA00022448"/>
    </source>
</evidence>
<dbReference type="SUPFAM" id="SSF53807">
    <property type="entry name" value="Helical backbone' metal receptor"/>
    <property type="match status" value="1"/>
</dbReference>
<comment type="caution">
    <text evidence="8">The sequence shown here is derived from an EMBL/GenBank/DDBJ whole genome shotgun (WGS) entry which is preliminary data.</text>
</comment>
<dbReference type="AlphaFoldDB" id="A0A3D4SY76"/>
<dbReference type="STRING" id="863239.GCA_000213935_00654"/>
<dbReference type="InterPro" id="IPR002491">
    <property type="entry name" value="ABC_transptr_periplasmic_BD"/>
</dbReference>
<comment type="similarity">
    <text evidence="2">Belongs to the bacterial solute-binding protein 8 family.</text>
</comment>
<proteinExistence type="inferred from homology"/>